<evidence type="ECO:0000256" key="3">
    <source>
        <dbReference type="RuleBase" id="RU361235"/>
    </source>
</evidence>
<keyword evidence="2 3" id="KW-0378">Hydrolase</keyword>
<dbReference type="EMBL" id="JACAZI010000010">
    <property type="protein sequence ID" value="KAF7350386.1"/>
    <property type="molecule type" value="Genomic_DNA"/>
</dbReference>
<dbReference type="OrthoDB" id="408631at2759"/>
<keyword evidence="6" id="KW-1185">Reference proteome</keyword>
<dbReference type="PROSITE" id="PS00122">
    <property type="entry name" value="CARBOXYLESTERASE_B_1"/>
    <property type="match status" value="1"/>
</dbReference>
<comment type="similarity">
    <text evidence="1 3">Belongs to the type-B carboxylesterase/lipase family.</text>
</comment>
<evidence type="ECO:0000256" key="1">
    <source>
        <dbReference type="ARBA" id="ARBA00005964"/>
    </source>
</evidence>
<dbReference type="InterPro" id="IPR029058">
    <property type="entry name" value="AB_hydrolase_fold"/>
</dbReference>
<dbReference type="InterPro" id="IPR050309">
    <property type="entry name" value="Type-B_Carboxylest/Lipase"/>
</dbReference>
<keyword evidence="3" id="KW-0732">Signal</keyword>
<dbReference type="EC" id="3.1.1.-" evidence="3"/>
<comment type="caution">
    <text evidence="5">The sequence shown here is derived from an EMBL/GenBank/DDBJ whole genome shotgun (WGS) entry which is preliminary data.</text>
</comment>
<dbReference type="SUPFAM" id="SSF53474">
    <property type="entry name" value="alpha/beta-Hydrolases"/>
    <property type="match status" value="1"/>
</dbReference>
<organism evidence="5 6">
    <name type="scientific">Mycena venus</name>
    <dbReference type="NCBI Taxonomy" id="2733690"/>
    <lineage>
        <taxon>Eukaryota</taxon>
        <taxon>Fungi</taxon>
        <taxon>Dikarya</taxon>
        <taxon>Basidiomycota</taxon>
        <taxon>Agaricomycotina</taxon>
        <taxon>Agaricomycetes</taxon>
        <taxon>Agaricomycetidae</taxon>
        <taxon>Agaricales</taxon>
        <taxon>Marasmiineae</taxon>
        <taxon>Mycenaceae</taxon>
        <taxon>Mycena</taxon>
    </lineage>
</organism>
<protein>
    <recommendedName>
        <fullName evidence="3">Carboxylic ester hydrolase</fullName>
        <ecNumber evidence="3">3.1.1.-</ecNumber>
    </recommendedName>
</protein>
<feature type="chain" id="PRO_5034997815" description="Carboxylic ester hydrolase" evidence="3">
    <location>
        <begin position="25"/>
        <end position="534"/>
    </location>
</feature>
<dbReference type="InterPro" id="IPR019826">
    <property type="entry name" value="Carboxylesterase_B_AS"/>
</dbReference>
<evidence type="ECO:0000259" key="4">
    <source>
        <dbReference type="Pfam" id="PF00135"/>
    </source>
</evidence>
<dbReference type="InterPro" id="IPR019819">
    <property type="entry name" value="Carboxylesterase_B_CS"/>
</dbReference>
<dbReference type="Gene3D" id="3.40.50.1820">
    <property type="entry name" value="alpha/beta hydrolase"/>
    <property type="match status" value="1"/>
</dbReference>
<dbReference type="Pfam" id="PF00135">
    <property type="entry name" value="COesterase"/>
    <property type="match status" value="1"/>
</dbReference>
<gene>
    <name evidence="5" type="ORF">MVEN_01343400</name>
</gene>
<feature type="signal peptide" evidence="3">
    <location>
        <begin position="1"/>
        <end position="24"/>
    </location>
</feature>
<reference evidence="5" key="1">
    <citation type="submission" date="2020-05" db="EMBL/GenBank/DDBJ databases">
        <title>Mycena genomes resolve the evolution of fungal bioluminescence.</title>
        <authorList>
            <person name="Tsai I.J."/>
        </authorList>
    </citation>
    <scope>NUCLEOTIDE SEQUENCE</scope>
    <source>
        <strain evidence="5">CCC161011</strain>
    </source>
</reference>
<accession>A0A8H6Y1B1</accession>
<evidence type="ECO:0000313" key="5">
    <source>
        <dbReference type="EMBL" id="KAF7350386.1"/>
    </source>
</evidence>
<feature type="domain" description="Carboxylesterase type B" evidence="4">
    <location>
        <begin position="29"/>
        <end position="489"/>
    </location>
</feature>
<dbReference type="AlphaFoldDB" id="A0A8H6Y1B1"/>
<evidence type="ECO:0000313" key="6">
    <source>
        <dbReference type="Proteomes" id="UP000620124"/>
    </source>
</evidence>
<dbReference type="InterPro" id="IPR002018">
    <property type="entry name" value="CarbesteraseB"/>
</dbReference>
<proteinExistence type="inferred from homology"/>
<dbReference type="Proteomes" id="UP000620124">
    <property type="component" value="Unassembled WGS sequence"/>
</dbReference>
<name>A0A8H6Y1B1_9AGAR</name>
<evidence type="ECO:0000256" key="2">
    <source>
        <dbReference type="ARBA" id="ARBA00022801"/>
    </source>
</evidence>
<dbReference type="PANTHER" id="PTHR11559">
    <property type="entry name" value="CARBOXYLESTERASE"/>
    <property type="match status" value="1"/>
</dbReference>
<dbReference type="PROSITE" id="PS00941">
    <property type="entry name" value="CARBOXYLESTERASE_B_2"/>
    <property type="match status" value="1"/>
</dbReference>
<sequence>MFMRVQLPGIWTATAILATLRAQAGVPAPIVDLGYAQYQGSVNASTNVTSFFGIRYAAAPVGDLRFSAPQPPANVTGVQDATTQPNECFQAGSGVSAANPLRTRAIDSSEDCLFLNVYYPSDAEGVPLEDLPVVVWIHGGGFVGGAASQYRGSDLIAQSNRGLVAVMIQYRLGLFGFLPGTEVKKNGALNAGLLDQDFALRWVREHISKFGGDPSKVTIWGESAGAGSVLLQMIANNGNTEPQLFRGAISSSNYLGSQYAYDDPIPESLYSEVVAQTNCTGAADSMACLRAADAGTLQTANVGLNNAAFSHTFLFVPVVDGTFITQRPLLSLAQGKKSLMVVTNAFEGTNFVNQTATINATDYAFQLFPKFTEEQAHEVGEVYAPLGTQLFQKNAIMGESIFTCSAYALINSFSGNLFKGEFAVPPGTHGADVSFYFPSFTIDVPAANKRVYNNTQFVDAFAQSFTAFVISQDPNMKISDTILPRWDGWDPVGRTEMLFNRTDAGIPDLRQITTSDALLERCQFWASLGQLTGH</sequence>
<dbReference type="GO" id="GO:0016787">
    <property type="term" value="F:hydrolase activity"/>
    <property type="evidence" value="ECO:0007669"/>
    <property type="project" value="UniProtKB-KW"/>
</dbReference>